<reference evidence="1" key="1">
    <citation type="submission" date="2020-11" db="EMBL/GenBank/DDBJ databases">
        <authorList>
            <consortium name="DOE Joint Genome Institute"/>
            <person name="Ahrendt S."/>
            <person name="Riley R."/>
            <person name="Andreopoulos W."/>
            <person name="LaButti K."/>
            <person name="Pangilinan J."/>
            <person name="Ruiz-duenas F.J."/>
            <person name="Barrasa J.M."/>
            <person name="Sanchez-Garcia M."/>
            <person name="Camarero S."/>
            <person name="Miyauchi S."/>
            <person name="Serrano A."/>
            <person name="Linde D."/>
            <person name="Babiker R."/>
            <person name="Drula E."/>
            <person name="Ayuso-Fernandez I."/>
            <person name="Pacheco R."/>
            <person name="Padilla G."/>
            <person name="Ferreira P."/>
            <person name="Barriuso J."/>
            <person name="Kellner H."/>
            <person name="Castanera R."/>
            <person name="Alfaro M."/>
            <person name="Ramirez L."/>
            <person name="Pisabarro A.G."/>
            <person name="Kuo A."/>
            <person name="Tritt A."/>
            <person name="Lipzen A."/>
            <person name="He G."/>
            <person name="Yan M."/>
            <person name="Ng V."/>
            <person name="Cullen D."/>
            <person name="Martin F."/>
            <person name="Rosso M.-N."/>
            <person name="Henrissat B."/>
            <person name="Hibbett D."/>
            <person name="Martinez A.T."/>
            <person name="Grigoriev I.V."/>
        </authorList>
    </citation>
    <scope>NUCLEOTIDE SEQUENCE</scope>
    <source>
        <strain evidence="1">AH 44721</strain>
    </source>
</reference>
<dbReference type="OrthoDB" id="124582at2759"/>
<dbReference type="Proteomes" id="UP000724874">
    <property type="component" value="Unassembled WGS sequence"/>
</dbReference>
<gene>
    <name evidence="1" type="ORF">CPB84DRAFT_1843503</name>
</gene>
<organism evidence="1 2">
    <name type="scientific">Gymnopilus junonius</name>
    <name type="common">Spectacular rustgill mushroom</name>
    <name type="synonym">Gymnopilus spectabilis subsp. junonius</name>
    <dbReference type="NCBI Taxonomy" id="109634"/>
    <lineage>
        <taxon>Eukaryota</taxon>
        <taxon>Fungi</taxon>
        <taxon>Dikarya</taxon>
        <taxon>Basidiomycota</taxon>
        <taxon>Agaricomycotina</taxon>
        <taxon>Agaricomycetes</taxon>
        <taxon>Agaricomycetidae</taxon>
        <taxon>Agaricales</taxon>
        <taxon>Agaricineae</taxon>
        <taxon>Hymenogastraceae</taxon>
        <taxon>Gymnopilus</taxon>
    </lineage>
</organism>
<name>A0A9P5TR43_GYMJU</name>
<evidence type="ECO:0000313" key="2">
    <source>
        <dbReference type="Proteomes" id="UP000724874"/>
    </source>
</evidence>
<proteinExistence type="predicted"/>
<dbReference type="AlphaFoldDB" id="A0A9P5TR43"/>
<keyword evidence="2" id="KW-1185">Reference proteome</keyword>
<evidence type="ECO:0000313" key="1">
    <source>
        <dbReference type="EMBL" id="KAF8908617.1"/>
    </source>
</evidence>
<protein>
    <submittedName>
        <fullName evidence="1">Uncharacterized protein</fullName>
    </submittedName>
</protein>
<sequence>MDLQHDIDSVFNPERFLSKGYFFHTTVEPKAPNPCIKLRGHGVLGLPLNERDIPALALNVLPSTLKAMEDSTPHTTERTIADQIEFGIPLWNEWVEGFCKETYIRLGFERKSKRFPKMKFSRLQICRKNSSNRYMELASNDQTSVSAFGTVIILLPSEYSGRQLEVSHSSTTQTVDFSVKSPFMTALFACHKQAKVHMYIR</sequence>
<dbReference type="EMBL" id="JADNYJ010000011">
    <property type="protein sequence ID" value="KAF8908617.1"/>
    <property type="molecule type" value="Genomic_DNA"/>
</dbReference>
<comment type="caution">
    <text evidence="1">The sequence shown here is derived from an EMBL/GenBank/DDBJ whole genome shotgun (WGS) entry which is preliminary data.</text>
</comment>
<accession>A0A9P5TR43</accession>